<evidence type="ECO:0000313" key="2">
    <source>
        <dbReference type="EMBL" id="CEJ82486.1"/>
    </source>
</evidence>
<feature type="region of interest" description="Disordered" evidence="1">
    <location>
        <begin position="12"/>
        <end position="79"/>
    </location>
</feature>
<feature type="compositionally biased region" description="Polar residues" evidence="1">
    <location>
        <begin position="203"/>
        <end position="225"/>
    </location>
</feature>
<protein>
    <submittedName>
        <fullName evidence="2">Uncharacterized protein</fullName>
    </submittedName>
</protein>
<name>A0A0A1SW30_9HYPO</name>
<dbReference type="EMBL" id="CDHN01000001">
    <property type="protein sequence ID" value="CEJ82486.1"/>
    <property type="molecule type" value="Genomic_DNA"/>
</dbReference>
<organism evidence="2 3">
    <name type="scientific">[Torrubiella] hemipterigena</name>
    <dbReference type="NCBI Taxonomy" id="1531966"/>
    <lineage>
        <taxon>Eukaryota</taxon>
        <taxon>Fungi</taxon>
        <taxon>Dikarya</taxon>
        <taxon>Ascomycota</taxon>
        <taxon>Pezizomycotina</taxon>
        <taxon>Sordariomycetes</taxon>
        <taxon>Hypocreomycetidae</taxon>
        <taxon>Hypocreales</taxon>
        <taxon>Clavicipitaceae</taxon>
        <taxon>Clavicipitaceae incertae sedis</taxon>
        <taxon>'Torrubiella' clade</taxon>
    </lineage>
</organism>
<feature type="compositionally biased region" description="Low complexity" evidence="1">
    <location>
        <begin position="62"/>
        <end position="71"/>
    </location>
</feature>
<dbReference type="AlphaFoldDB" id="A0A0A1SW30"/>
<proteinExistence type="predicted"/>
<feature type="region of interest" description="Disordered" evidence="1">
    <location>
        <begin position="189"/>
        <end position="256"/>
    </location>
</feature>
<evidence type="ECO:0000256" key="1">
    <source>
        <dbReference type="SAM" id="MobiDB-lite"/>
    </source>
</evidence>
<dbReference type="HOGENOM" id="CLU_742240_0_0_1"/>
<sequence length="373" mass="40819">MAAKLERIVIDLEAPASPAPTPSPGTRYSPIKIDDDDEEEEETNTKSEWEDGSQTEPALVRSSSASTLPSSPEIYEPEDLELPRCKEAVGLLLAFVQSSTGKIHDLQKIFRPILHKHYGSAQCPIVLLDDDNNHQGVTQSDADGSNIHLPKSNEAQDLFMKLVFADVEEIKQLKKLAPLLPDPSGLQLPPLTLPLPRPVTKVSAKNTLNRSPTQRPLTESISPKNPTMAGRPHSRAAGNASRRVSDSRVTRAQRRPAVLQSAISTISSSSASSSIGDISYSESRDLPSREDMFRNNRRVNLSSLDDILGGMLTRNRAARESTRATKQKDMARITRLGDQSVADWTPSAARLLVWSNQIDHAWNGVSPAEDASN</sequence>
<gene>
    <name evidence="2" type="ORF">VHEMI02546</name>
</gene>
<evidence type="ECO:0000313" key="3">
    <source>
        <dbReference type="Proteomes" id="UP000039046"/>
    </source>
</evidence>
<accession>A0A0A1SW30</accession>
<dbReference type="Proteomes" id="UP000039046">
    <property type="component" value="Unassembled WGS sequence"/>
</dbReference>
<keyword evidence="3" id="KW-1185">Reference proteome</keyword>
<reference evidence="2 3" key="1">
    <citation type="journal article" date="2015" name="Genome Announc.">
        <title>Draft Genome Sequence and Gene Annotation of the Entomopathogenic Fungus Verticillium hemipterigenum.</title>
        <authorList>
            <person name="Horn F."/>
            <person name="Habel A."/>
            <person name="Scharf D.H."/>
            <person name="Dworschak J."/>
            <person name="Brakhage A.A."/>
            <person name="Guthke R."/>
            <person name="Hertweck C."/>
            <person name="Linde J."/>
        </authorList>
    </citation>
    <scope>NUCLEOTIDE SEQUENCE [LARGE SCALE GENOMIC DNA]</scope>
</reference>